<sequence length="210" mass="22378">MASTITPSSSSTLISISSSTTATTTTTSTSTSTSTSTTTTTTTSTTTTSTTTPVSISNLLINGDAETGSCEAGEGFTPPTGWSYNGTITQVYYNNTYTDQNFTDPGPSNRGNCYFYGQTRGNSSMWQYVNMTSTINAVLIDSHTVYYNFSAWLGGWLGDPDYAQVSLTFYNQTNQAVGNTVTLGPVTNTDRADITSLLYREADGLVPVGW</sequence>
<dbReference type="OrthoDB" id="10052251at2759"/>
<evidence type="ECO:0000313" key="2">
    <source>
        <dbReference type="EMBL" id="CAF1076694.1"/>
    </source>
</evidence>
<dbReference type="AlphaFoldDB" id="A0A814MBJ5"/>
<evidence type="ECO:0000256" key="1">
    <source>
        <dbReference type="SAM" id="MobiDB-lite"/>
    </source>
</evidence>
<feature type="region of interest" description="Disordered" evidence="1">
    <location>
        <begin position="1"/>
        <end position="51"/>
    </location>
</feature>
<proteinExistence type="predicted"/>
<organism evidence="2 3">
    <name type="scientific">Adineta steineri</name>
    <dbReference type="NCBI Taxonomy" id="433720"/>
    <lineage>
        <taxon>Eukaryota</taxon>
        <taxon>Metazoa</taxon>
        <taxon>Spiralia</taxon>
        <taxon>Gnathifera</taxon>
        <taxon>Rotifera</taxon>
        <taxon>Eurotatoria</taxon>
        <taxon>Bdelloidea</taxon>
        <taxon>Adinetida</taxon>
        <taxon>Adinetidae</taxon>
        <taxon>Adineta</taxon>
    </lineage>
</organism>
<evidence type="ECO:0000313" key="3">
    <source>
        <dbReference type="Proteomes" id="UP000663832"/>
    </source>
</evidence>
<dbReference type="Proteomes" id="UP000663832">
    <property type="component" value="Unassembled WGS sequence"/>
</dbReference>
<name>A0A814MBJ5_9BILA</name>
<gene>
    <name evidence="2" type="ORF">QVE165_LOCUS18993</name>
</gene>
<protein>
    <submittedName>
        <fullName evidence="2">Uncharacterized protein</fullName>
    </submittedName>
</protein>
<keyword evidence="3" id="KW-1185">Reference proteome</keyword>
<comment type="caution">
    <text evidence="2">The sequence shown here is derived from an EMBL/GenBank/DDBJ whole genome shotgun (WGS) entry which is preliminary data.</text>
</comment>
<accession>A0A814MBJ5</accession>
<dbReference type="EMBL" id="CAJNOM010000114">
    <property type="protein sequence ID" value="CAF1076694.1"/>
    <property type="molecule type" value="Genomic_DNA"/>
</dbReference>
<reference evidence="2" key="1">
    <citation type="submission" date="2021-02" db="EMBL/GenBank/DDBJ databases">
        <authorList>
            <person name="Nowell W R."/>
        </authorList>
    </citation>
    <scope>NUCLEOTIDE SEQUENCE</scope>
</reference>